<dbReference type="GO" id="GO:0008556">
    <property type="term" value="F:P-type potassium transmembrane transporter activity"/>
    <property type="evidence" value="ECO:0007669"/>
    <property type="project" value="InterPro"/>
</dbReference>
<keyword evidence="1" id="KW-0812">Transmembrane</keyword>
<name>A0A160MY38_9GAMM</name>
<keyword evidence="1" id="KW-1133">Transmembrane helix</keyword>
<keyword evidence="3" id="KW-1185">Reference proteome</keyword>
<feature type="transmembrane region" description="Helical" evidence="1">
    <location>
        <begin position="21"/>
        <end position="41"/>
    </location>
</feature>
<dbReference type="PATRIC" id="fig|445710.3.peg.680"/>
<gene>
    <name evidence="2" type="ORF">ATSB10_06860</name>
</gene>
<proteinExistence type="predicted"/>
<evidence type="ECO:0000313" key="2">
    <source>
        <dbReference type="EMBL" id="AND68140.1"/>
    </source>
</evidence>
<dbReference type="AlphaFoldDB" id="A0A160MY38"/>
<dbReference type="EMBL" id="CP014841">
    <property type="protein sequence ID" value="AND68140.1"/>
    <property type="molecule type" value="Genomic_DNA"/>
</dbReference>
<protein>
    <recommendedName>
        <fullName evidence="4">ATPase</fullName>
    </recommendedName>
</protein>
<keyword evidence="1" id="KW-0472">Membrane</keyword>
<accession>A0A160MY38</accession>
<sequence>MRPARPPLSRRAPKEPAMTAFYILAAVLAVAVTGYLCVALLKPEWFE</sequence>
<dbReference type="GO" id="GO:0005886">
    <property type="term" value="C:plasma membrane"/>
    <property type="evidence" value="ECO:0007669"/>
    <property type="project" value="InterPro"/>
</dbReference>
<organism evidence="2 3">
    <name type="scientific">Dyella thiooxydans</name>
    <dbReference type="NCBI Taxonomy" id="445710"/>
    <lineage>
        <taxon>Bacteria</taxon>
        <taxon>Pseudomonadati</taxon>
        <taxon>Pseudomonadota</taxon>
        <taxon>Gammaproteobacteria</taxon>
        <taxon>Lysobacterales</taxon>
        <taxon>Rhodanobacteraceae</taxon>
        <taxon>Dyella</taxon>
    </lineage>
</organism>
<dbReference type="KEGG" id="dtx:ATSB10_06860"/>
<evidence type="ECO:0000256" key="1">
    <source>
        <dbReference type="SAM" id="Phobius"/>
    </source>
</evidence>
<dbReference type="STRING" id="445710.ATSB10_06860"/>
<dbReference type="NCBIfam" id="TIGR02115">
    <property type="entry name" value="potass_kdpF"/>
    <property type="match status" value="1"/>
</dbReference>
<reference evidence="2 3" key="1">
    <citation type="submission" date="2016-02" db="EMBL/GenBank/DDBJ databases">
        <title>Complete genome sequencing and analysis of ATSB10, Dyella thiooxydans isolated from rhizosphere soil of sunflower (Helianthus annuus L.).</title>
        <authorList>
            <person name="Lee Y."/>
            <person name="Hwangbo K."/>
            <person name="Chung H."/>
            <person name="Yoo J."/>
            <person name="Kim K.Y."/>
            <person name="Sa T.M."/>
            <person name="Um Y."/>
            <person name="Madhaiyan M."/>
        </authorList>
    </citation>
    <scope>NUCLEOTIDE SEQUENCE [LARGE SCALE GENOMIC DNA]</scope>
    <source>
        <strain evidence="2 3">ATSB10</strain>
    </source>
</reference>
<dbReference type="InterPro" id="IPR011726">
    <property type="entry name" value="KdpF"/>
</dbReference>
<dbReference type="Proteomes" id="UP000077255">
    <property type="component" value="Chromosome"/>
</dbReference>
<evidence type="ECO:0000313" key="3">
    <source>
        <dbReference type="Proteomes" id="UP000077255"/>
    </source>
</evidence>
<evidence type="ECO:0008006" key="4">
    <source>
        <dbReference type="Google" id="ProtNLM"/>
    </source>
</evidence>
<dbReference type="Pfam" id="PF09604">
    <property type="entry name" value="Potass_KdpF"/>
    <property type="match status" value="1"/>
</dbReference>